<keyword evidence="1" id="KW-0812">Transmembrane</keyword>
<dbReference type="Proteomes" id="UP000295210">
    <property type="component" value="Unassembled WGS sequence"/>
</dbReference>
<reference evidence="2 3" key="1">
    <citation type="submission" date="2019-03" db="EMBL/GenBank/DDBJ databases">
        <title>Genomic Encyclopedia of Type Strains, Phase IV (KMG-IV): sequencing the most valuable type-strain genomes for metagenomic binning, comparative biology and taxonomic classification.</title>
        <authorList>
            <person name="Goeker M."/>
        </authorList>
    </citation>
    <scope>NUCLEOTIDE SEQUENCE [LARGE SCALE GENOMIC DNA]</scope>
    <source>
        <strain evidence="2 3">DSM 103428</strain>
    </source>
</reference>
<evidence type="ECO:0000256" key="1">
    <source>
        <dbReference type="SAM" id="Phobius"/>
    </source>
</evidence>
<dbReference type="OrthoDB" id="111418at2"/>
<accession>A0A4R1L0X9</accession>
<evidence type="ECO:0000313" key="2">
    <source>
        <dbReference type="EMBL" id="TCK71578.1"/>
    </source>
</evidence>
<keyword evidence="1" id="KW-0472">Membrane</keyword>
<sequence length="522" mass="55483">MAVAPTIHVEDSSGEARSSSRLRLFLLLPAAILICATAALALLGWRSYGRAKFIRDLGRNLASTVTVGSFRQVYFPHPGYIAENIVLTHIATGDTRPWLTVRRVTVRGSYFGMLTSPTRVSSLVAEQLFLRINAAPSRKGKQIGAEGGGWKSTVIDHFLADGAVLEIETDPAKPPLRFILQHLSLRSMGGNGPLTFHAALSNPIPPAQLQLSGQFGPLQLGNPGSTHLTGSYSLRHADMGVFPGIAGQLSSDGRFDGPLNRLAVSGEALVPNFEVKSAHHPLPLKAGFQTVVNGATGDVVLKSVIAQLARTRLESHGVVADSPAGSGKLTTLSISSPEGRIDDLLRLLLSSAVPPATGPIQFHTQVTLPPGPQGFLTRVQLEGAFGMEHAQPTRPSTKAEVDLLSERALGNKNTDLDSVQSDLRGQVKLQSGVATFSSLSFAVPGAHARLQGSYSLLNSQVDLRGNLRMQATVSQATTGFKSILLKIATPFYKRKHAGAQIPVSIEGTYAHPVFTAGPKAKR</sequence>
<dbReference type="RefSeq" id="WP_131998083.1">
    <property type="nucleotide sequence ID" value="NZ_SMGK01000005.1"/>
</dbReference>
<keyword evidence="1" id="KW-1133">Transmembrane helix</keyword>
<protein>
    <submittedName>
        <fullName evidence="2">AsmA-like protein</fullName>
    </submittedName>
</protein>
<proteinExistence type="predicted"/>
<dbReference type="AlphaFoldDB" id="A0A4R1L0X9"/>
<organism evidence="2 3">
    <name type="scientific">Acidipila rosea</name>
    <dbReference type="NCBI Taxonomy" id="768535"/>
    <lineage>
        <taxon>Bacteria</taxon>
        <taxon>Pseudomonadati</taxon>
        <taxon>Acidobacteriota</taxon>
        <taxon>Terriglobia</taxon>
        <taxon>Terriglobales</taxon>
        <taxon>Acidobacteriaceae</taxon>
        <taxon>Acidipila</taxon>
    </lineage>
</organism>
<name>A0A4R1L0X9_9BACT</name>
<feature type="transmembrane region" description="Helical" evidence="1">
    <location>
        <begin position="24"/>
        <end position="45"/>
    </location>
</feature>
<dbReference type="EMBL" id="SMGK01000005">
    <property type="protein sequence ID" value="TCK71578.1"/>
    <property type="molecule type" value="Genomic_DNA"/>
</dbReference>
<gene>
    <name evidence="2" type="ORF">C7378_2858</name>
</gene>
<keyword evidence="3" id="KW-1185">Reference proteome</keyword>
<comment type="caution">
    <text evidence="2">The sequence shown here is derived from an EMBL/GenBank/DDBJ whole genome shotgun (WGS) entry which is preliminary data.</text>
</comment>
<evidence type="ECO:0000313" key="3">
    <source>
        <dbReference type="Proteomes" id="UP000295210"/>
    </source>
</evidence>